<sequence length="236" mass="25270">MTTLALRGVTRWFPGTAHPVLQGLDLEVEELETLCVLGSSGAGKSTLVRLLAGLDEPQGGTIDRGDDPRRPALVPQSPDLFPWLTVAENVGIGGRYTANDGHFRPERVPELLAELGIADLAEALPAELSGGQAQRVALGRALAVDPSVVLLDEPFSALDPAIRADLQVWLREVLTRVRISAVLVTHDVDEALTVADRIVYLDGPRGLTAQWRPREDGTGRDEVLAHYRAGSLGAIA</sequence>
<evidence type="ECO:0000256" key="3">
    <source>
        <dbReference type="ARBA" id="ARBA00022840"/>
    </source>
</evidence>
<proteinExistence type="predicted"/>
<name>A0ABW0FFQ5_9MICO</name>
<feature type="domain" description="ABC transporter" evidence="4">
    <location>
        <begin position="4"/>
        <end position="228"/>
    </location>
</feature>
<dbReference type="Proteomes" id="UP001595937">
    <property type="component" value="Unassembled WGS sequence"/>
</dbReference>
<dbReference type="RefSeq" id="WP_343924887.1">
    <property type="nucleotide sequence ID" value="NZ_BAAAIR010000043.1"/>
</dbReference>
<dbReference type="Pfam" id="PF00005">
    <property type="entry name" value="ABC_tran"/>
    <property type="match status" value="1"/>
</dbReference>
<keyword evidence="3 5" id="KW-0067">ATP-binding</keyword>
<keyword evidence="2" id="KW-0547">Nucleotide-binding</keyword>
<comment type="caution">
    <text evidence="5">The sequence shown here is derived from an EMBL/GenBank/DDBJ whole genome shotgun (WGS) entry which is preliminary data.</text>
</comment>
<dbReference type="PROSITE" id="PS50893">
    <property type="entry name" value="ABC_TRANSPORTER_2"/>
    <property type="match status" value="1"/>
</dbReference>
<dbReference type="InterPro" id="IPR017871">
    <property type="entry name" value="ABC_transporter-like_CS"/>
</dbReference>
<dbReference type="GeneID" id="303298002"/>
<dbReference type="Gene3D" id="3.40.50.300">
    <property type="entry name" value="P-loop containing nucleotide triphosphate hydrolases"/>
    <property type="match status" value="1"/>
</dbReference>
<organism evidence="5 6">
    <name type="scientific">Brachybacterium tyrofermentans</name>
    <dbReference type="NCBI Taxonomy" id="47848"/>
    <lineage>
        <taxon>Bacteria</taxon>
        <taxon>Bacillati</taxon>
        <taxon>Actinomycetota</taxon>
        <taxon>Actinomycetes</taxon>
        <taxon>Micrococcales</taxon>
        <taxon>Dermabacteraceae</taxon>
        <taxon>Brachybacterium</taxon>
    </lineage>
</organism>
<evidence type="ECO:0000313" key="5">
    <source>
        <dbReference type="EMBL" id="MFC5298072.1"/>
    </source>
</evidence>
<dbReference type="InterPro" id="IPR027417">
    <property type="entry name" value="P-loop_NTPase"/>
</dbReference>
<accession>A0ABW0FFQ5</accession>
<dbReference type="GO" id="GO:0005524">
    <property type="term" value="F:ATP binding"/>
    <property type="evidence" value="ECO:0007669"/>
    <property type="project" value="UniProtKB-KW"/>
</dbReference>
<keyword evidence="6" id="KW-1185">Reference proteome</keyword>
<evidence type="ECO:0000256" key="1">
    <source>
        <dbReference type="ARBA" id="ARBA00022448"/>
    </source>
</evidence>
<evidence type="ECO:0000259" key="4">
    <source>
        <dbReference type="PROSITE" id="PS50893"/>
    </source>
</evidence>
<protein>
    <submittedName>
        <fullName evidence="5">ABC transporter ATP-binding protein</fullName>
    </submittedName>
</protein>
<dbReference type="SMART" id="SM00382">
    <property type="entry name" value="AAA"/>
    <property type="match status" value="1"/>
</dbReference>
<dbReference type="InterPro" id="IPR003593">
    <property type="entry name" value="AAA+_ATPase"/>
</dbReference>
<dbReference type="InterPro" id="IPR050093">
    <property type="entry name" value="ABC_SmlMolc_Importer"/>
</dbReference>
<dbReference type="PROSITE" id="PS00211">
    <property type="entry name" value="ABC_TRANSPORTER_1"/>
    <property type="match status" value="1"/>
</dbReference>
<dbReference type="InterPro" id="IPR003439">
    <property type="entry name" value="ABC_transporter-like_ATP-bd"/>
</dbReference>
<dbReference type="SUPFAM" id="SSF52540">
    <property type="entry name" value="P-loop containing nucleoside triphosphate hydrolases"/>
    <property type="match status" value="1"/>
</dbReference>
<keyword evidence="1" id="KW-0813">Transport</keyword>
<gene>
    <name evidence="5" type="ORF">ACFPK8_11170</name>
</gene>
<dbReference type="PANTHER" id="PTHR42781:SF4">
    <property type="entry name" value="SPERMIDINE_PUTRESCINE IMPORT ATP-BINDING PROTEIN POTA"/>
    <property type="match status" value="1"/>
</dbReference>
<dbReference type="EMBL" id="JBHSLN010000024">
    <property type="protein sequence ID" value="MFC5298072.1"/>
    <property type="molecule type" value="Genomic_DNA"/>
</dbReference>
<evidence type="ECO:0000256" key="2">
    <source>
        <dbReference type="ARBA" id="ARBA00022741"/>
    </source>
</evidence>
<evidence type="ECO:0000313" key="6">
    <source>
        <dbReference type="Proteomes" id="UP001595937"/>
    </source>
</evidence>
<dbReference type="PANTHER" id="PTHR42781">
    <property type="entry name" value="SPERMIDINE/PUTRESCINE IMPORT ATP-BINDING PROTEIN POTA"/>
    <property type="match status" value="1"/>
</dbReference>
<reference evidence="6" key="1">
    <citation type="journal article" date="2019" name="Int. J. Syst. Evol. Microbiol.">
        <title>The Global Catalogue of Microorganisms (GCM) 10K type strain sequencing project: providing services to taxonomists for standard genome sequencing and annotation.</title>
        <authorList>
            <consortium name="The Broad Institute Genomics Platform"/>
            <consortium name="The Broad Institute Genome Sequencing Center for Infectious Disease"/>
            <person name="Wu L."/>
            <person name="Ma J."/>
        </authorList>
    </citation>
    <scope>NUCLEOTIDE SEQUENCE [LARGE SCALE GENOMIC DNA]</scope>
    <source>
        <strain evidence="6">CGMCC 1.16455</strain>
    </source>
</reference>